<dbReference type="SUPFAM" id="SSF53146">
    <property type="entry name" value="Nitrogenase accessory factor-like"/>
    <property type="match status" value="1"/>
</dbReference>
<keyword evidence="3" id="KW-1185">Reference proteome</keyword>
<reference evidence="2 3" key="1">
    <citation type="submission" date="2022-12" db="EMBL/GenBank/DDBJ databases">
        <title>Polyphasic characterization of Geotalea uranireducens NIT-SL11 newly isolated from a complex of sewage sludge and microbially reduced graphene oxide.</title>
        <authorList>
            <person name="Xie L."/>
            <person name="Yoshida N."/>
            <person name="Meng L."/>
        </authorList>
    </citation>
    <scope>NUCLEOTIDE SEQUENCE [LARGE SCALE GENOMIC DNA]</scope>
    <source>
        <strain evidence="2 3">NIT-SL11</strain>
    </source>
</reference>
<dbReference type="RefSeq" id="WP_282001069.1">
    <property type="nucleotide sequence ID" value="NZ_AP027151.1"/>
</dbReference>
<evidence type="ECO:0000259" key="1">
    <source>
        <dbReference type="Pfam" id="PF02579"/>
    </source>
</evidence>
<dbReference type="CDD" id="cd00851">
    <property type="entry name" value="MTH1175"/>
    <property type="match status" value="1"/>
</dbReference>
<dbReference type="InterPro" id="IPR003731">
    <property type="entry name" value="Di-Nase_FeMo-co_biosynth"/>
</dbReference>
<gene>
    <name evidence="2" type="ORF">GURASL_00450</name>
</gene>
<dbReference type="Proteomes" id="UP001317705">
    <property type="component" value="Chromosome"/>
</dbReference>
<evidence type="ECO:0000313" key="2">
    <source>
        <dbReference type="EMBL" id="BDV41122.1"/>
    </source>
</evidence>
<feature type="domain" description="Dinitrogenase iron-molybdenum cofactor biosynthesis" evidence="1">
    <location>
        <begin position="14"/>
        <end position="102"/>
    </location>
</feature>
<dbReference type="InterPro" id="IPR036105">
    <property type="entry name" value="DiNase_FeMo-co_biosyn_sf"/>
</dbReference>
<evidence type="ECO:0000313" key="3">
    <source>
        <dbReference type="Proteomes" id="UP001317705"/>
    </source>
</evidence>
<dbReference type="InterPro" id="IPR033913">
    <property type="entry name" value="MTH1175_dom"/>
</dbReference>
<name>A0ABM8EFF2_9BACT</name>
<proteinExistence type="predicted"/>
<sequence length="123" mass="13269">MKLCFPVTEDRGLESAVFKHFGSAQKFVLVDTETNEVASIINRDQLHVDGSCNPIKALAGNKVDAVIVGGIGAGALIMLNRSRIKVYSAQGTTVQENVSKFRDGSFRELIPGSCKHHDQGCAH</sequence>
<organism evidence="2 3">
    <name type="scientific">Geotalea uraniireducens</name>
    <dbReference type="NCBI Taxonomy" id="351604"/>
    <lineage>
        <taxon>Bacteria</taxon>
        <taxon>Pseudomonadati</taxon>
        <taxon>Thermodesulfobacteriota</taxon>
        <taxon>Desulfuromonadia</taxon>
        <taxon>Geobacterales</taxon>
        <taxon>Geobacteraceae</taxon>
        <taxon>Geotalea</taxon>
    </lineage>
</organism>
<dbReference type="Gene3D" id="3.30.420.130">
    <property type="entry name" value="Dinitrogenase iron-molybdenum cofactor biosynthesis domain"/>
    <property type="match status" value="1"/>
</dbReference>
<dbReference type="PANTHER" id="PTHR42983">
    <property type="entry name" value="DINITROGENASE IRON-MOLYBDENUM COFACTOR PROTEIN-RELATED"/>
    <property type="match status" value="1"/>
</dbReference>
<dbReference type="PANTHER" id="PTHR42983:SF1">
    <property type="entry name" value="IRON-MOLYBDENUM PROTEIN"/>
    <property type="match status" value="1"/>
</dbReference>
<protein>
    <submittedName>
        <fullName evidence="2">Diguanylate cyclase</fullName>
    </submittedName>
</protein>
<accession>A0ABM8EFF2</accession>
<dbReference type="Pfam" id="PF02579">
    <property type="entry name" value="Nitro_FeMo-Co"/>
    <property type="match status" value="1"/>
</dbReference>
<dbReference type="EMBL" id="AP027151">
    <property type="protein sequence ID" value="BDV41122.1"/>
    <property type="molecule type" value="Genomic_DNA"/>
</dbReference>